<evidence type="ECO:0000256" key="1">
    <source>
        <dbReference type="ARBA" id="ARBA00009437"/>
    </source>
</evidence>
<evidence type="ECO:0000256" key="2">
    <source>
        <dbReference type="ARBA" id="ARBA00023015"/>
    </source>
</evidence>
<dbReference type="Proteomes" id="UP000317901">
    <property type="component" value="Unassembled WGS sequence"/>
</dbReference>
<sequence length="326" mass="35998">MLLRNIDLNLLVVLDALLTEKHVTRTGIRLHLSQPAISHSLNKLRVLLDDPLLIRQGNEVVLSVLAQNLQAPLKAILGQIESLLGQSIDFVPAESQRTFRVAMSDYGASIVLPKLLVQLRAQAPDTSLVVVQDSRAGMLEQIEQGKIDLALGVFTHLTDEVCCELLFEETFTCLLNRRSLPEQGELDLTGYLARPHLLVSTDGSTQGEVDNVLRARGLQRRVVVNVPHWSAAPAMIVDTDLILTVATRTLDNRVMGDGLVTMPPPLAIAPFNYVQVWHPRLNEDPGHRWLRELVKQVTASTPRSDEKPGQHHADADQLLQAGRVPG</sequence>
<comment type="similarity">
    <text evidence="1">Belongs to the LysR transcriptional regulatory family.</text>
</comment>
<organism evidence="7 8">
    <name type="scientific">Pseudomonas saxonica</name>
    <dbReference type="NCBI Taxonomy" id="2600598"/>
    <lineage>
        <taxon>Bacteria</taxon>
        <taxon>Pseudomonadati</taxon>
        <taxon>Pseudomonadota</taxon>
        <taxon>Gammaproteobacteria</taxon>
        <taxon>Pseudomonadales</taxon>
        <taxon>Pseudomonadaceae</taxon>
        <taxon>Pseudomonas</taxon>
    </lineage>
</organism>
<dbReference type="AlphaFoldDB" id="A0A5C5PZ06"/>
<name>A0A5C5PZ06_9PSED</name>
<dbReference type="OrthoDB" id="8839911at2"/>
<dbReference type="SUPFAM" id="SSF53850">
    <property type="entry name" value="Periplasmic binding protein-like II"/>
    <property type="match status" value="1"/>
</dbReference>
<dbReference type="CDD" id="cd08465">
    <property type="entry name" value="PBP2_ToxR"/>
    <property type="match status" value="1"/>
</dbReference>
<keyword evidence="4" id="KW-0804">Transcription</keyword>
<dbReference type="GO" id="GO:0003677">
    <property type="term" value="F:DNA binding"/>
    <property type="evidence" value="ECO:0007669"/>
    <property type="project" value="UniProtKB-KW"/>
</dbReference>
<evidence type="ECO:0000313" key="8">
    <source>
        <dbReference type="Proteomes" id="UP000317901"/>
    </source>
</evidence>
<dbReference type="Gene3D" id="1.10.10.10">
    <property type="entry name" value="Winged helix-like DNA-binding domain superfamily/Winged helix DNA-binding domain"/>
    <property type="match status" value="1"/>
</dbReference>
<dbReference type="GO" id="GO:0003700">
    <property type="term" value="F:DNA-binding transcription factor activity"/>
    <property type="evidence" value="ECO:0007669"/>
    <property type="project" value="InterPro"/>
</dbReference>
<dbReference type="Pfam" id="PF03466">
    <property type="entry name" value="LysR_substrate"/>
    <property type="match status" value="1"/>
</dbReference>
<dbReference type="PANTHER" id="PTHR30118:SF15">
    <property type="entry name" value="TRANSCRIPTIONAL REGULATORY PROTEIN"/>
    <property type="match status" value="1"/>
</dbReference>
<reference evidence="7 8" key="1">
    <citation type="submission" date="2019-06" db="EMBL/GenBank/DDBJ databases">
        <title>Pseudomonas bimorpha sp. nov. isolated from bovine raw milk and skim milk concentrate.</title>
        <authorList>
            <person name="Hofmann K."/>
            <person name="Huptas C."/>
            <person name="Doll E."/>
            <person name="Scherer S."/>
            <person name="Wenning M."/>
        </authorList>
    </citation>
    <scope>NUCLEOTIDE SEQUENCE [LARGE SCALE GENOMIC DNA]</scope>
    <source>
        <strain evidence="7 8">DSM 108990</strain>
    </source>
</reference>
<dbReference type="InterPro" id="IPR036390">
    <property type="entry name" value="WH_DNA-bd_sf"/>
</dbReference>
<dbReference type="Pfam" id="PF00126">
    <property type="entry name" value="HTH_1"/>
    <property type="match status" value="1"/>
</dbReference>
<dbReference type="EMBL" id="VFIP01000012">
    <property type="protein sequence ID" value="TWR96425.1"/>
    <property type="molecule type" value="Genomic_DNA"/>
</dbReference>
<dbReference type="InterPro" id="IPR005119">
    <property type="entry name" value="LysR_subst-bd"/>
</dbReference>
<feature type="compositionally biased region" description="Basic and acidic residues" evidence="5">
    <location>
        <begin position="303"/>
        <end position="315"/>
    </location>
</feature>
<proteinExistence type="inferred from homology"/>
<evidence type="ECO:0000256" key="4">
    <source>
        <dbReference type="ARBA" id="ARBA00023163"/>
    </source>
</evidence>
<keyword evidence="2" id="KW-0805">Transcription regulation</keyword>
<accession>A0A5C5PZ06</accession>
<dbReference type="InterPro" id="IPR050389">
    <property type="entry name" value="LysR-type_TF"/>
</dbReference>
<feature type="region of interest" description="Disordered" evidence="5">
    <location>
        <begin position="298"/>
        <end position="326"/>
    </location>
</feature>
<feature type="domain" description="HTH lysR-type" evidence="6">
    <location>
        <begin position="6"/>
        <end position="63"/>
    </location>
</feature>
<dbReference type="InterPro" id="IPR036388">
    <property type="entry name" value="WH-like_DNA-bd_sf"/>
</dbReference>
<dbReference type="PROSITE" id="PS50931">
    <property type="entry name" value="HTH_LYSR"/>
    <property type="match status" value="1"/>
</dbReference>
<dbReference type="Gene3D" id="3.40.190.10">
    <property type="entry name" value="Periplasmic binding protein-like II"/>
    <property type="match status" value="2"/>
</dbReference>
<comment type="caution">
    <text evidence="7">The sequence shown here is derived from an EMBL/GenBank/DDBJ whole genome shotgun (WGS) entry which is preliminary data.</text>
</comment>
<dbReference type="RefSeq" id="WP_146425991.1">
    <property type="nucleotide sequence ID" value="NZ_VFIP01000012.1"/>
</dbReference>
<protein>
    <submittedName>
        <fullName evidence="7">LysR family transcriptional regulator</fullName>
    </submittedName>
</protein>
<dbReference type="PANTHER" id="PTHR30118">
    <property type="entry name" value="HTH-TYPE TRANSCRIPTIONAL REGULATOR LEUO-RELATED"/>
    <property type="match status" value="1"/>
</dbReference>
<gene>
    <name evidence="7" type="ORF">FJD37_08855</name>
</gene>
<evidence type="ECO:0000256" key="3">
    <source>
        <dbReference type="ARBA" id="ARBA00023125"/>
    </source>
</evidence>
<evidence type="ECO:0000256" key="5">
    <source>
        <dbReference type="SAM" id="MobiDB-lite"/>
    </source>
</evidence>
<dbReference type="InterPro" id="IPR000847">
    <property type="entry name" value="LysR_HTH_N"/>
</dbReference>
<evidence type="ECO:0000259" key="6">
    <source>
        <dbReference type="PROSITE" id="PS50931"/>
    </source>
</evidence>
<keyword evidence="3" id="KW-0238">DNA-binding</keyword>
<dbReference type="SUPFAM" id="SSF46785">
    <property type="entry name" value="Winged helix' DNA-binding domain"/>
    <property type="match status" value="1"/>
</dbReference>
<evidence type="ECO:0000313" key="7">
    <source>
        <dbReference type="EMBL" id="TWR96425.1"/>
    </source>
</evidence>